<accession>A0ABS6S346</accession>
<sequence length="405" mass="43153">TDTCPDPNSSACVGTSSYFALDVKDPKNPNLLWEFTDPALKFTFSGPAVVNYANTRFVIFLSGPNDYQGNSNQNLKVFVLKLNANDTIATVYTKDMGASYANSVGGRLFTKGLDMNEDGNTDFVFFGYSKYVNTVSGYPQWGGGVFKIHINGTDPTQWAYNEYVNFANANGFPITAKVGIDKCFDNYYLYLTSGRYFTSSELYNTSTGPVTNKPDIVAGVPFMCNHLNTCSPSSINIPSISIGSSSTAGSATTSGSVCYNLATGNYANAAWYQALNPIASPYYMERGVTDPVTTGANYVMFVTAQPSSDICSFSGQSRMWGFNCATGGMVNSTACAGKAVKTSAIQGTLLMQLSTAAINQVNLKNTFTGGGAVLATGFSAGMPPPNPPPITQSGTGSKIIHWLDK</sequence>
<dbReference type="EMBL" id="JABXWD010000513">
    <property type="protein sequence ID" value="MBV6343275.1"/>
    <property type="molecule type" value="Genomic_DNA"/>
</dbReference>
<dbReference type="RefSeq" id="WP_218253884.1">
    <property type="nucleotide sequence ID" value="NZ_JABXWD010000513.1"/>
</dbReference>
<evidence type="ECO:0000313" key="1">
    <source>
        <dbReference type="EMBL" id="MBV6343275.1"/>
    </source>
</evidence>
<proteinExistence type="predicted"/>
<reference evidence="1 2" key="1">
    <citation type="journal article" date="2020" name="J Geophys Res Biogeosci">
        <title>Magnetotaxis as an Adaptation to Enable Bacterial Shuttling of Microbial Sulfur and Sulfur Cycling Across Aquatic Oxic#Anoxic Interfaces.</title>
        <authorList>
            <person name="Li J."/>
            <person name="Liu P."/>
            <person name="Wang J."/>
            <person name="Roberts A.P."/>
            <person name="Pan Y."/>
        </authorList>
    </citation>
    <scope>NUCLEOTIDE SEQUENCE [LARGE SCALE GENOMIC DNA]</scope>
    <source>
        <strain evidence="1 2">MYR-1_YQ</strain>
    </source>
</reference>
<evidence type="ECO:0000313" key="2">
    <source>
        <dbReference type="Proteomes" id="UP001196980"/>
    </source>
</evidence>
<organism evidence="1 2">
    <name type="scientific">Candidatus Magnetobacterium casense</name>
    <dbReference type="NCBI Taxonomy" id="1455061"/>
    <lineage>
        <taxon>Bacteria</taxon>
        <taxon>Pseudomonadati</taxon>
        <taxon>Nitrospirota</taxon>
        <taxon>Thermodesulfovibrionia</taxon>
        <taxon>Thermodesulfovibrionales</taxon>
        <taxon>Candidatus Magnetobacteriaceae</taxon>
        <taxon>Candidatus Magnetobacterium</taxon>
    </lineage>
</organism>
<feature type="non-terminal residue" evidence="1">
    <location>
        <position position="1"/>
    </location>
</feature>
<protein>
    <submittedName>
        <fullName evidence="1">Uncharacterized protein</fullName>
    </submittedName>
</protein>
<comment type="caution">
    <text evidence="1">The sequence shown here is derived from an EMBL/GenBank/DDBJ whole genome shotgun (WGS) entry which is preliminary data.</text>
</comment>
<gene>
    <name evidence="1" type="ORF">HWQ67_16990</name>
</gene>
<keyword evidence="2" id="KW-1185">Reference proteome</keyword>
<name>A0ABS6S346_9BACT</name>
<dbReference type="Proteomes" id="UP001196980">
    <property type="component" value="Unassembled WGS sequence"/>
</dbReference>